<dbReference type="Proteomes" id="UP000019754">
    <property type="component" value="Unassembled WGS sequence"/>
</dbReference>
<comment type="caution">
    <text evidence="1">The sequence shown here is derived from an EMBL/GenBank/DDBJ whole genome shotgun (WGS) entry which is preliminary data.</text>
</comment>
<dbReference type="OrthoDB" id="5145832at2"/>
<name>A0A022KS82_9MICO</name>
<gene>
    <name evidence="1" type="ORF">D641_0111830</name>
</gene>
<dbReference type="AlphaFoldDB" id="A0A022KS82"/>
<reference evidence="1 2" key="1">
    <citation type="journal article" date="2013" name="Genome Announc.">
        <title>Draft genome sequence of an Actinobacterium, Brachybacterium muris strain UCD-AY4.</title>
        <authorList>
            <person name="Lo J.R."/>
            <person name="Lang J.M."/>
            <person name="Darling A.E."/>
            <person name="Eisen J.A."/>
            <person name="Coil D.A."/>
        </authorList>
    </citation>
    <scope>NUCLEOTIDE SEQUENCE [LARGE SCALE GENOMIC DNA]</scope>
    <source>
        <strain evidence="1 2">UCD-AY4</strain>
    </source>
</reference>
<sequence length="272" mass="30113">MNHPDPAASTLENARSALREGQAHILLEIVETLPLTARRRIGRALIPSARAALAAPGGAEDPDHWNGELDSHHSDAADVVRLIAASGPAAAAKLNTLDLRVARDMLPRLFPGDLPVFVEEWSTRFARRPRAVDANRGIEAMFDWAHRDLVPPPTQQGAVLALISWAPQSFGAHLLRYLEARPVLIRTTLPLLFQVPGVKGASAAQTDESNLDRHGHGLRTYVIPALVRQGHWSVEELDRWCEDALRVPRSEYEYRWFRALREDLAHLHGPGA</sequence>
<proteinExistence type="predicted"/>
<organism evidence="1 2">
    <name type="scientific">Brachybacterium muris UCD-AY4</name>
    <dbReference type="NCBI Taxonomy" id="1249481"/>
    <lineage>
        <taxon>Bacteria</taxon>
        <taxon>Bacillati</taxon>
        <taxon>Actinomycetota</taxon>
        <taxon>Actinomycetes</taxon>
        <taxon>Micrococcales</taxon>
        <taxon>Dermabacteraceae</taxon>
        <taxon>Brachybacterium</taxon>
    </lineage>
</organism>
<dbReference type="EMBL" id="AORC01000014">
    <property type="protein sequence ID" value="EYT48603.1"/>
    <property type="molecule type" value="Genomic_DNA"/>
</dbReference>
<accession>A0A022KS82</accession>
<dbReference type="HOGENOM" id="CLU_1021838_0_0_11"/>
<protein>
    <submittedName>
        <fullName evidence="1">Uncharacterized protein</fullName>
    </submittedName>
</protein>
<evidence type="ECO:0000313" key="2">
    <source>
        <dbReference type="Proteomes" id="UP000019754"/>
    </source>
</evidence>
<keyword evidence="2" id="KW-1185">Reference proteome</keyword>
<evidence type="ECO:0000313" key="1">
    <source>
        <dbReference type="EMBL" id="EYT48603.1"/>
    </source>
</evidence>
<dbReference type="RefSeq" id="WP_017823716.1">
    <property type="nucleotide sequence ID" value="NZ_AORC01000014.1"/>
</dbReference>